<evidence type="ECO:0000313" key="4">
    <source>
        <dbReference type="EMBL" id="ORA25803.1"/>
    </source>
</evidence>
<reference evidence="4 5" key="1">
    <citation type="submission" date="2017-02" db="EMBL/GenBank/DDBJ databases">
        <title>The new phylogeny of genus Mycobacterium.</title>
        <authorList>
            <person name="Tortoli E."/>
            <person name="Trovato A."/>
            <person name="Cirillo D.M."/>
        </authorList>
    </citation>
    <scope>NUCLEOTIDE SEQUENCE [LARGE SCALE GENOMIC DNA]</scope>
    <source>
        <strain evidence="4 5">DSM 45057</strain>
    </source>
</reference>
<dbReference type="InterPro" id="IPR000792">
    <property type="entry name" value="Tscrpt_reg_LuxR_C"/>
</dbReference>
<sequence>MLHGRDRECAQIDRLLAAARDRHSAALVVRGDAGIGKSTLLDYAVARATGLQILRTSGIQTESELPFAGVHNLLLPVLERSAAIPERQKAALLGAFGLGPATEEDRFLISLAVLSMLAEAAETTPLLCLVDDAQWLDGPSADALTFAARRVQAEGIVILFAARDDPIKHFIAHGVAELNLAGIDVGSAVALLAERTSEPVAAGVRDRLVTDTLGNPLALGELVKSLSGDQIAGRAPLPEELPVSTDLERLYLARAADLPADTQTMLLVAAAHDDGQLDGVLRAAQVLGVEAAALDEAEKSGLLRVQAAVVSFVHPLMRSAIYRGAPTRRRREVERALAAVLDAVGDADRRAWHLANAAAGPDVCVADELHAAAERARARGGHGAAAAAFERAAALTAAPEQRADRLIDAAGAAWSAGQPDRAKTLLDQAVPLGGSAESAARIGHLRGSIEANCGNPAAAYAILVGASERITALDPARAVSMLDQAGQLAWFNGDLARLSEISRRIAEVPEYGEPKTAGAQVIIGLSGVLRGDTTDTAARLRRAAELAENSAETRELMAAASGAMFLGEDARAIDLFSIAVARARAAGEAGGLPLLLALLAQVETLSSRYPAALADATEGLRLAEETGQHNPTANLRGVLALNAAIRGNSEECREHAAMALAQAIGHRLGPPAALASWAVSLLDLGAGRPLDAFHRLKALASAGPGEGNRMFMLLATADLVETAMRAEQPAAAAAGLDQLRVWATDTGAPWANAMVARCQGLLTTDGEQDRQFAEALRLHSAVGRPFETARTQLLYGESLRRRRRRADARQYLRSAHETFERLGARPWAEQAATELKATGETARKRDVSTVDQLTPQELQIARFVAQGETNRAIATSLFLSPRTVDYHLRKIFAKLGLTSRAELIRIFLSDTVLAGQPKSKPG</sequence>
<dbReference type="Proteomes" id="UP000192284">
    <property type="component" value="Unassembled WGS sequence"/>
</dbReference>
<dbReference type="GO" id="GO:0004016">
    <property type="term" value="F:adenylate cyclase activity"/>
    <property type="evidence" value="ECO:0007669"/>
    <property type="project" value="TreeGrafter"/>
</dbReference>
<dbReference type="PROSITE" id="PS50043">
    <property type="entry name" value="HTH_LUXR_2"/>
    <property type="match status" value="1"/>
</dbReference>
<dbReference type="PRINTS" id="PR00038">
    <property type="entry name" value="HTHLUXR"/>
</dbReference>
<dbReference type="GO" id="GO:0005737">
    <property type="term" value="C:cytoplasm"/>
    <property type="evidence" value="ECO:0007669"/>
    <property type="project" value="TreeGrafter"/>
</dbReference>
<dbReference type="GO" id="GO:0006355">
    <property type="term" value="P:regulation of DNA-templated transcription"/>
    <property type="evidence" value="ECO:0007669"/>
    <property type="project" value="InterPro"/>
</dbReference>
<organism evidence="4 5">
    <name type="scientific">Mycobacterium angelicum</name>
    <dbReference type="NCBI Taxonomy" id="470074"/>
    <lineage>
        <taxon>Bacteria</taxon>
        <taxon>Bacillati</taxon>
        <taxon>Actinomycetota</taxon>
        <taxon>Actinomycetes</taxon>
        <taxon>Mycobacteriales</taxon>
        <taxon>Mycobacteriaceae</taxon>
        <taxon>Mycobacterium</taxon>
    </lineage>
</organism>
<feature type="domain" description="HTH luxR-type" evidence="3">
    <location>
        <begin position="846"/>
        <end position="911"/>
    </location>
</feature>
<dbReference type="InterPro" id="IPR041664">
    <property type="entry name" value="AAA_16"/>
</dbReference>
<dbReference type="AlphaFoldDB" id="A0A1X0A6Z1"/>
<evidence type="ECO:0000256" key="2">
    <source>
        <dbReference type="ARBA" id="ARBA00022840"/>
    </source>
</evidence>
<dbReference type="PANTHER" id="PTHR16305">
    <property type="entry name" value="TESTICULAR SOLUBLE ADENYLYL CYCLASE"/>
    <property type="match status" value="1"/>
</dbReference>
<dbReference type="InterPro" id="IPR027417">
    <property type="entry name" value="P-loop_NTPase"/>
</dbReference>
<dbReference type="Pfam" id="PF00196">
    <property type="entry name" value="GerE"/>
    <property type="match status" value="1"/>
</dbReference>
<dbReference type="EMBL" id="MVHE01000002">
    <property type="protein sequence ID" value="ORA25803.1"/>
    <property type="molecule type" value="Genomic_DNA"/>
</dbReference>
<dbReference type="InterPro" id="IPR011990">
    <property type="entry name" value="TPR-like_helical_dom_sf"/>
</dbReference>
<proteinExistence type="predicted"/>
<dbReference type="Pfam" id="PF13191">
    <property type="entry name" value="AAA_16"/>
    <property type="match status" value="1"/>
</dbReference>
<evidence type="ECO:0000259" key="3">
    <source>
        <dbReference type="PROSITE" id="PS50043"/>
    </source>
</evidence>
<dbReference type="SUPFAM" id="SSF46894">
    <property type="entry name" value="C-terminal effector domain of the bipartite response regulators"/>
    <property type="match status" value="1"/>
</dbReference>
<dbReference type="PANTHER" id="PTHR16305:SF35">
    <property type="entry name" value="TRANSCRIPTIONAL ACTIVATOR DOMAIN"/>
    <property type="match status" value="1"/>
</dbReference>
<dbReference type="CDD" id="cd06170">
    <property type="entry name" value="LuxR_C_like"/>
    <property type="match status" value="1"/>
</dbReference>
<dbReference type="GO" id="GO:0005524">
    <property type="term" value="F:ATP binding"/>
    <property type="evidence" value="ECO:0007669"/>
    <property type="project" value="UniProtKB-KW"/>
</dbReference>
<gene>
    <name evidence="4" type="ORF">BST12_01830</name>
</gene>
<keyword evidence="5" id="KW-1185">Reference proteome</keyword>
<dbReference type="SMART" id="SM00421">
    <property type="entry name" value="HTH_LUXR"/>
    <property type="match status" value="1"/>
</dbReference>
<dbReference type="InterPro" id="IPR036388">
    <property type="entry name" value="WH-like_DNA-bd_sf"/>
</dbReference>
<comment type="caution">
    <text evidence="4">The sequence shown here is derived from an EMBL/GenBank/DDBJ whole genome shotgun (WGS) entry which is preliminary data.</text>
</comment>
<accession>A0A1X0A6Z1</accession>
<protein>
    <recommendedName>
        <fullName evidence="3">HTH luxR-type domain-containing protein</fullName>
    </recommendedName>
</protein>
<evidence type="ECO:0000256" key="1">
    <source>
        <dbReference type="ARBA" id="ARBA00022741"/>
    </source>
</evidence>
<dbReference type="RefSeq" id="WP_083111297.1">
    <property type="nucleotide sequence ID" value="NZ_JACKTS010000014.1"/>
</dbReference>
<dbReference type="OrthoDB" id="3796539at2"/>
<dbReference type="GO" id="GO:0003677">
    <property type="term" value="F:DNA binding"/>
    <property type="evidence" value="ECO:0007669"/>
    <property type="project" value="InterPro"/>
</dbReference>
<dbReference type="SUPFAM" id="SSF52540">
    <property type="entry name" value="P-loop containing nucleoside triphosphate hydrolases"/>
    <property type="match status" value="1"/>
</dbReference>
<keyword evidence="2" id="KW-0067">ATP-binding</keyword>
<dbReference type="InterPro" id="IPR016032">
    <property type="entry name" value="Sig_transdc_resp-reg_C-effctor"/>
</dbReference>
<keyword evidence="1" id="KW-0547">Nucleotide-binding</keyword>
<dbReference type="Gene3D" id="1.25.40.10">
    <property type="entry name" value="Tetratricopeptide repeat domain"/>
    <property type="match status" value="1"/>
</dbReference>
<evidence type="ECO:0000313" key="5">
    <source>
        <dbReference type="Proteomes" id="UP000192284"/>
    </source>
</evidence>
<dbReference type="Gene3D" id="1.10.10.10">
    <property type="entry name" value="Winged helix-like DNA-binding domain superfamily/Winged helix DNA-binding domain"/>
    <property type="match status" value="1"/>
</dbReference>
<name>A0A1X0A6Z1_MYCAN</name>